<protein>
    <submittedName>
        <fullName evidence="1">Uncharacterized protein</fullName>
    </submittedName>
</protein>
<proteinExistence type="predicted"/>
<organism evidence="1 2">
    <name type="scientific">Trichoderma longibrachiatum ATCC 18648</name>
    <dbReference type="NCBI Taxonomy" id="983965"/>
    <lineage>
        <taxon>Eukaryota</taxon>
        <taxon>Fungi</taxon>
        <taxon>Dikarya</taxon>
        <taxon>Ascomycota</taxon>
        <taxon>Pezizomycotina</taxon>
        <taxon>Sordariomycetes</taxon>
        <taxon>Hypocreomycetidae</taxon>
        <taxon>Hypocreales</taxon>
        <taxon>Hypocreaceae</taxon>
        <taxon>Trichoderma</taxon>
    </lineage>
</organism>
<name>A0A2T4BQI1_TRILO</name>
<gene>
    <name evidence="1" type="ORF">M440DRAFT_1406316</name>
</gene>
<evidence type="ECO:0000313" key="1">
    <source>
        <dbReference type="EMBL" id="PTB71559.1"/>
    </source>
</evidence>
<dbReference type="EMBL" id="KZ679147">
    <property type="protein sequence ID" value="PTB71559.1"/>
    <property type="molecule type" value="Genomic_DNA"/>
</dbReference>
<reference evidence="1 2" key="1">
    <citation type="submission" date="2016-07" db="EMBL/GenBank/DDBJ databases">
        <title>Multiple horizontal gene transfer events from other fungi enriched the ability of initially mycotrophic Trichoderma (Ascomycota) to feed on dead plant biomass.</title>
        <authorList>
            <consortium name="DOE Joint Genome Institute"/>
            <person name="Aerts A."/>
            <person name="Atanasova L."/>
            <person name="Chenthamara K."/>
            <person name="Zhang J."/>
            <person name="Grujic M."/>
            <person name="Henrissat B."/>
            <person name="Kuo A."/>
            <person name="Salamov A."/>
            <person name="Lipzen A."/>
            <person name="Labutti K."/>
            <person name="Barry K."/>
            <person name="Miao Y."/>
            <person name="Rahimi M.J."/>
            <person name="Shen Q."/>
            <person name="Grigoriev I.V."/>
            <person name="Kubicek C.P."/>
            <person name="Druzhinina I.S."/>
        </authorList>
    </citation>
    <scope>NUCLEOTIDE SEQUENCE [LARGE SCALE GENOMIC DNA]</scope>
    <source>
        <strain evidence="1 2">ATCC 18648</strain>
    </source>
</reference>
<accession>A0A2T4BQI1</accession>
<dbReference type="AlphaFoldDB" id="A0A2T4BQI1"/>
<dbReference type="Proteomes" id="UP000240760">
    <property type="component" value="Unassembled WGS sequence"/>
</dbReference>
<keyword evidence="2" id="KW-1185">Reference proteome</keyword>
<sequence>MTVRTSGYTALNTSAYPIARESHRGVALRSMTSRSAAQSSFPFESPSLGFVSPSMCRCYVLIRACGFDTSLCLSEPSFHAPTSFRQLTQRTKFIRAHPSTDIIMYARKPAGQEIAMKPDRRPTG</sequence>
<evidence type="ECO:0000313" key="2">
    <source>
        <dbReference type="Proteomes" id="UP000240760"/>
    </source>
</evidence>